<feature type="domain" description="Amidohydrolase-related" evidence="9">
    <location>
        <begin position="66"/>
        <end position="408"/>
    </location>
</feature>
<comment type="similarity">
    <text evidence="1 5">Belongs to the metallo-dependent hydrolases superfamily. NagA family.</text>
</comment>
<evidence type="ECO:0000256" key="1">
    <source>
        <dbReference type="ARBA" id="ARBA00010716"/>
    </source>
</evidence>
<evidence type="ECO:0000256" key="8">
    <source>
        <dbReference type="PIRSR" id="PIRSR038994-3"/>
    </source>
</evidence>
<dbReference type="InterPro" id="IPR032466">
    <property type="entry name" value="Metal_Hydrolase"/>
</dbReference>
<feature type="binding site" evidence="7">
    <location>
        <begin position="337"/>
        <end position="339"/>
    </location>
    <ligand>
        <name>substrate</name>
    </ligand>
</feature>
<feature type="binding site" evidence="8">
    <location>
        <position position="242"/>
    </location>
    <ligand>
        <name>Zn(2+)</name>
        <dbReference type="ChEBI" id="CHEBI:29105"/>
    </ligand>
</feature>
<dbReference type="InterPro" id="IPR011059">
    <property type="entry name" value="Metal-dep_hydrolase_composite"/>
</dbReference>
<evidence type="ECO:0000256" key="4">
    <source>
        <dbReference type="ARBA" id="ARBA00023277"/>
    </source>
</evidence>
<dbReference type="Proteomes" id="UP000182652">
    <property type="component" value="Unassembled WGS sequence"/>
</dbReference>
<keyword evidence="4 5" id="KW-0119">Carbohydrate metabolism</keyword>
<dbReference type="Gene3D" id="3.20.20.140">
    <property type="entry name" value="Metal-dependent hydrolases"/>
    <property type="match status" value="1"/>
</dbReference>
<dbReference type="EMBL" id="FNSN01000003">
    <property type="protein sequence ID" value="SEB91178.1"/>
    <property type="molecule type" value="Genomic_DNA"/>
</dbReference>
<gene>
    <name evidence="10" type="ORF">SAMN04489745_1578</name>
</gene>
<dbReference type="Pfam" id="PF01979">
    <property type="entry name" value="Amidohydro_1"/>
    <property type="match status" value="1"/>
</dbReference>
<feature type="binding site" evidence="7">
    <location>
        <position position="280"/>
    </location>
    <ligand>
        <name>substrate</name>
    </ligand>
</feature>
<reference evidence="10 11" key="1">
    <citation type="submission" date="2016-10" db="EMBL/GenBank/DDBJ databases">
        <authorList>
            <person name="de Groot N.N."/>
        </authorList>
    </citation>
    <scope>NUCLEOTIDE SEQUENCE [LARGE SCALE GENOMIC DNA]</scope>
    <source>
        <strain evidence="10 11">DSM 10495</strain>
    </source>
</reference>
<organism evidence="10 11">
    <name type="scientific">Arthrobacter woluwensis</name>
    <dbReference type="NCBI Taxonomy" id="156980"/>
    <lineage>
        <taxon>Bacteria</taxon>
        <taxon>Bacillati</taxon>
        <taxon>Actinomycetota</taxon>
        <taxon>Actinomycetes</taxon>
        <taxon>Micrococcales</taxon>
        <taxon>Micrococcaceae</taxon>
        <taxon>Arthrobacter</taxon>
    </lineage>
</organism>
<name>A0A1H4N8R4_9MICC</name>
<dbReference type="PANTHER" id="PTHR11113">
    <property type="entry name" value="N-ACETYLGLUCOSAMINE-6-PHOSPHATE DEACETYLASE"/>
    <property type="match status" value="1"/>
</dbReference>
<evidence type="ECO:0000259" key="9">
    <source>
        <dbReference type="Pfam" id="PF01979"/>
    </source>
</evidence>
<dbReference type="PANTHER" id="PTHR11113:SF14">
    <property type="entry name" value="N-ACETYLGLUCOSAMINE-6-PHOSPHATE DEACETYLASE"/>
    <property type="match status" value="1"/>
</dbReference>
<dbReference type="InterPro" id="IPR006680">
    <property type="entry name" value="Amidohydro-rel"/>
</dbReference>
<evidence type="ECO:0000256" key="6">
    <source>
        <dbReference type="PIRSR" id="PIRSR038994-1"/>
    </source>
</evidence>
<dbReference type="Gene3D" id="2.30.40.10">
    <property type="entry name" value="Urease, subunit C, domain 1"/>
    <property type="match status" value="1"/>
</dbReference>
<evidence type="ECO:0000256" key="3">
    <source>
        <dbReference type="ARBA" id="ARBA00022801"/>
    </source>
</evidence>
<feature type="binding site" evidence="8">
    <location>
        <position position="207"/>
    </location>
    <ligand>
        <name>Zn(2+)</name>
        <dbReference type="ChEBI" id="CHEBI:29105"/>
    </ligand>
</feature>
<accession>A0A1H4N8R4</accession>
<protein>
    <submittedName>
        <fullName evidence="10">N-acetylglucosamine 6-phosphate deacetylase</fullName>
    </submittedName>
</protein>
<feature type="active site" description="Proton donor/acceptor" evidence="6">
    <location>
        <position position="303"/>
    </location>
</feature>
<dbReference type="STRING" id="156980.SAMN04489745_1578"/>
<proteinExistence type="inferred from homology"/>
<dbReference type="SUPFAM" id="SSF51556">
    <property type="entry name" value="Metallo-dependent hydrolases"/>
    <property type="match status" value="1"/>
</dbReference>
<feature type="binding site" evidence="7">
    <location>
        <position position="152"/>
    </location>
    <ligand>
        <name>substrate</name>
    </ligand>
</feature>
<keyword evidence="2 8" id="KW-0479">Metal-binding</keyword>
<dbReference type="InterPro" id="IPR003764">
    <property type="entry name" value="GlcNAc_6-P_deAcase"/>
</dbReference>
<dbReference type="GO" id="GO:0008448">
    <property type="term" value="F:N-acetylglucosamine-6-phosphate deacetylase activity"/>
    <property type="evidence" value="ECO:0007669"/>
    <property type="project" value="InterPro"/>
</dbReference>
<feature type="binding site" evidence="7">
    <location>
        <begin position="245"/>
        <end position="246"/>
    </location>
    <ligand>
        <name>substrate</name>
    </ligand>
</feature>
<dbReference type="GO" id="GO:0006046">
    <property type="term" value="P:N-acetylglucosamine catabolic process"/>
    <property type="evidence" value="ECO:0007669"/>
    <property type="project" value="TreeGrafter"/>
</dbReference>
<feature type="binding site" evidence="8">
    <location>
        <position position="141"/>
    </location>
    <ligand>
        <name>Zn(2+)</name>
        <dbReference type="ChEBI" id="CHEBI:29105"/>
    </ligand>
</feature>
<dbReference type="SUPFAM" id="SSF51338">
    <property type="entry name" value="Composite domain of metallo-dependent hydrolases"/>
    <property type="match status" value="1"/>
</dbReference>
<evidence type="ECO:0000313" key="10">
    <source>
        <dbReference type="EMBL" id="SEB91178.1"/>
    </source>
</evidence>
<dbReference type="RefSeq" id="WP_066210926.1">
    <property type="nucleotide sequence ID" value="NZ_FNSN01000003.1"/>
</dbReference>
<keyword evidence="3 5" id="KW-0378">Hydrolase</keyword>
<dbReference type="AlphaFoldDB" id="A0A1H4N8R4"/>
<feature type="binding site" evidence="7">
    <location>
        <position position="253"/>
    </location>
    <ligand>
        <name>substrate</name>
    </ligand>
</feature>
<evidence type="ECO:0000313" key="11">
    <source>
        <dbReference type="Proteomes" id="UP000182652"/>
    </source>
</evidence>
<keyword evidence="11" id="KW-1185">Reference proteome</keyword>
<evidence type="ECO:0000256" key="5">
    <source>
        <dbReference type="PIRNR" id="PIRNR038994"/>
    </source>
</evidence>
<dbReference type="GO" id="GO:0046872">
    <property type="term" value="F:metal ion binding"/>
    <property type="evidence" value="ECO:0007669"/>
    <property type="project" value="UniProtKB-KW"/>
</dbReference>
<evidence type="ECO:0000256" key="7">
    <source>
        <dbReference type="PIRSR" id="PIRSR038994-2"/>
    </source>
</evidence>
<sequence>MPLDSTSSPDGQRVILRGRIVSDGDSLADGLVAIADGRIVHAGPAAGFSDPAFEGLEPTPLPEGAILIPGLVDIHCHGGDGGDFPSGQEDSARTAIAFLHRSGTTSLLASMVTASREDLLHGIGLYVGLTEEGLLEGIHLEGPFLSEARCGAQNPAFLLSPDLEFAEELILAASGKLRTMTYAPELPGAAELVDLLTTHGVVPSLGHTDSDDATAAASLAAARDGLAAAGFDGSTSRPTVTHLFNGMRPIHHRDPGPVTACLRAAQAGRAAVELIADNTHLDPQTTLTVFDLVGSANVLLVTDSMAAAGLSDGHYMLGPSPVTVADGVATLDTTGSIAGGTATLLQVVQRTVAAGVPLADAVRSATAVPADVLGLDDEVGSLRRGLRADVVVLEADLQLQRVMRQGEWLV</sequence>
<dbReference type="PIRSF" id="PIRSF038994">
    <property type="entry name" value="NagA"/>
    <property type="match status" value="1"/>
</dbReference>
<comment type="cofactor">
    <cofactor evidence="8">
        <name>a divalent metal cation</name>
        <dbReference type="ChEBI" id="CHEBI:60240"/>
    </cofactor>
    <text evidence="8">Binds 1 divalent metal cation per subunit.</text>
</comment>
<evidence type="ECO:0000256" key="2">
    <source>
        <dbReference type="ARBA" id="ARBA00022723"/>
    </source>
</evidence>